<evidence type="ECO:0000259" key="1">
    <source>
        <dbReference type="Pfam" id="PF06983"/>
    </source>
</evidence>
<name>A0A8J3DR20_9HYPH</name>
<gene>
    <name evidence="2" type="ORF">GCM10016234_24320</name>
</gene>
<proteinExistence type="predicted"/>
<reference evidence="2" key="2">
    <citation type="submission" date="2020-09" db="EMBL/GenBank/DDBJ databases">
        <authorList>
            <person name="Sun Q."/>
            <person name="Kim S."/>
        </authorList>
    </citation>
    <scope>NUCLEOTIDE SEQUENCE</scope>
    <source>
        <strain evidence="2">KCTC 42249</strain>
    </source>
</reference>
<dbReference type="InterPro" id="IPR028973">
    <property type="entry name" value="PhnB-like"/>
</dbReference>
<protein>
    <submittedName>
        <fullName evidence="2">VOC family protein</fullName>
    </submittedName>
</protein>
<dbReference type="PANTHER" id="PTHR33990">
    <property type="entry name" value="PROTEIN YJDN-RELATED"/>
    <property type="match status" value="1"/>
</dbReference>
<dbReference type="InterPro" id="IPR029068">
    <property type="entry name" value="Glyas_Bleomycin-R_OHBP_Dase"/>
</dbReference>
<keyword evidence="3" id="KW-1185">Reference proteome</keyword>
<evidence type="ECO:0000313" key="3">
    <source>
        <dbReference type="Proteomes" id="UP000630142"/>
    </source>
</evidence>
<dbReference type="Proteomes" id="UP000630142">
    <property type="component" value="Unassembled WGS sequence"/>
</dbReference>
<dbReference type="PIRSF" id="PIRSF021700">
    <property type="entry name" value="3_dmu_93_MTrfase"/>
    <property type="match status" value="1"/>
</dbReference>
<reference evidence="2" key="1">
    <citation type="journal article" date="2014" name="Int. J. Syst. Evol. Microbiol.">
        <title>Complete genome sequence of Corynebacterium casei LMG S-19264T (=DSM 44701T), isolated from a smear-ripened cheese.</title>
        <authorList>
            <consortium name="US DOE Joint Genome Institute (JGI-PGF)"/>
            <person name="Walter F."/>
            <person name="Albersmeier A."/>
            <person name="Kalinowski J."/>
            <person name="Ruckert C."/>
        </authorList>
    </citation>
    <scope>NUCLEOTIDE SEQUENCE</scope>
    <source>
        <strain evidence="2">KCTC 42249</strain>
    </source>
</reference>
<dbReference type="EMBL" id="BMZQ01000002">
    <property type="protein sequence ID" value="GHD16320.1"/>
    <property type="molecule type" value="Genomic_DNA"/>
</dbReference>
<accession>A0A8J3DR20</accession>
<dbReference type="PANTHER" id="PTHR33990:SF2">
    <property type="entry name" value="PHNB-LIKE DOMAIN-CONTAINING PROTEIN"/>
    <property type="match status" value="1"/>
</dbReference>
<comment type="caution">
    <text evidence="2">The sequence shown here is derived from an EMBL/GenBank/DDBJ whole genome shotgun (WGS) entry which is preliminary data.</text>
</comment>
<dbReference type="RefSeq" id="WP_189504190.1">
    <property type="nucleotide sequence ID" value="NZ_BMZQ01000002.1"/>
</dbReference>
<dbReference type="SUPFAM" id="SSF54593">
    <property type="entry name" value="Glyoxalase/Bleomycin resistance protein/Dihydroxybiphenyl dioxygenase"/>
    <property type="match status" value="1"/>
</dbReference>
<dbReference type="AlphaFoldDB" id="A0A8J3DR20"/>
<sequence length="157" mass="17624">MQKLSTYLWFNDQAEEAANFYVATFRNARMGEIMYAPGGGEPHTIEGQVLTIGFEIEGHPFYILNGGNTQYPLNPSVSFMILCDDQEEIDEYWSKILAHGGETMACGWIQDKYGVAWQITPRVLIELLTGPDRERAARVMAAMQQMIKLDIAALEAA</sequence>
<organism evidence="2 3">
    <name type="scientific">Tianweitania populi</name>
    <dbReference type="NCBI Taxonomy" id="1607949"/>
    <lineage>
        <taxon>Bacteria</taxon>
        <taxon>Pseudomonadati</taxon>
        <taxon>Pseudomonadota</taxon>
        <taxon>Alphaproteobacteria</taxon>
        <taxon>Hyphomicrobiales</taxon>
        <taxon>Phyllobacteriaceae</taxon>
        <taxon>Tianweitania</taxon>
    </lineage>
</organism>
<dbReference type="CDD" id="cd06588">
    <property type="entry name" value="PhnB_like"/>
    <property type="match status" value="1"/>
</dbReference>
<evidence type="ECO:0000313" key="2">
    <source>
        <dbReference type="EMBL" id="GHD16320.1"/>
    </source>
</evidence>
<dbReference type="Gene3D" id="3.10.180.10">
    <property type="entry name" value="2,3-Dihydroxybiphenyl 1,2-Dioxygenase, domain 1"/>
    <property type="match status" value="1"/>
</dbReference>
<feature type="domain" description="PhnB-like" evidence="1">
    <location>
        <begin position="2"/>
        <end position="120"/>
    </location>
</feature>
<dbReference type="InterPro" id="IPR009725">
    <property type="entry name" value="3_dmu_93_MTrfase"/>
</dbReference>
<dbReference type="Pfam" id="PF06983">
    <property type="entry name" value="3-dmu-9_3-mt"/>
    <property type="match status" value="1"/>
</dbReference>